<evidence type="ECO:0000256" key="5">
    <source>
        <dbReference type="ARBA" id="ARBA00022833"/>
    </source>
</evidence>
<evidence type="ECO:0000256" key="9">
    <source>
        <dbReference type="RuleBase" id="RU361183"/>
    </source>
</evidence>
<feature type="binding site" evidence="8">
    <location>
        <position position="139"/>
    </location>
    <ligand>
        <name>Zn(2+)</name>
        <dbReference type="ChEBI" id="CHEBI:29105"/>
        <note>catalytic</note>
    </ligand>
</feature>
<keyword evidence="4 8" id="KW-0378">Hydrolase</keyword>
<evidence type="ECO:0000313" key="12">
    <source>
        <dbReference type="EMBL" id="KAF7233263.1"/>
    </source>
</evidence>
<evidence type="ECO:0000256" key="8">
    <source>
        <dbReference type="PROSITE-ProRule" id="PRU01211"/>
    </source>
</evidence>
<dbReference type="GO" id="GO:0006508">
    <property type="term" value="P:proteolysis"/>
    <property type="evidence" value="ECO:0007669"/>
    <property type="project" value="UniProtKB-KW"/>
</dbReference>
<dbReference type="Pfam" id="PF01549">
    <property type="entry name" value="ShK"/>
    <property type="match status" value="4"/>
</dbReference>
<dbReference type="PROSITE" id="PS51864">
    <property type="entry name" value="ASTACIN"/>
    <property type="match status" value="1"/>
</dbReference>
<organism evidence="12 13">
    <name type="scientific">Paragonimus skrjabini miyazakii</name>
    <dbReference type="NCBI Taxonomy" id="59628"/>
    <lineage>
        <taxon>Eukaryota</taxon>
        <taxon>Metazoa</taxon>
        <taxon>Spiralia</taxon>
        <taxon>Lophotrochozoa</taxon>
        <taxon>Platyhelminthes</taxon>
        <taxon>Trematoda</taxon>
        <taxon>Digenea</taxon>
        <taxon>Plagiorchiida</taxon>
        <taxon>Troglotremata</taxon>
        <taxon>Troglotrematidae</taxon>
        <taxon>Paragonimus</taxon>
    </lineage>
</organism>
<evidence type="ECO:0000256" key="2">
    <source>
        <dbReference type="ARBA" id="ARBA00022670"/>
    </source>
</evidence>
<comment type="function">
    <text evidence="1">Metalloprotease.</text>
</comment>
<evidence type="ECO:0000256" key="1">
    <source>
        <dbReference type="ARBA" id="ARBA00002657"/>
    </source>
</evidence>
<dbReference type="PANTHER" id="PTHR10127:SF780">
    <property type="entry name" value="METALLOENDOPEPTIDASE"/>
    <property type="match status" value="1"/>
</dbReference>
<dbReference type="PANTHER" id="PTHR10127">
    <property type="entry name" value="DISCOIDIN, CUB, EGF, LAMININ , AND ZINC METALLOPROTEASE DOMAIN CONTAINING"/>
    <property type="match status" value="1"/>
</dbReference>
<proteinExistence type="predicted"/>
<dbReference type="InterPro" id="IPR024079">
    <property type="entry name" value="MetalloPept_cat_dom_sf"/>
</dbReference>
<dbReference type="InterPro" id="IPR006026">
    <property type="entry name" value="Peptidase_Metallo"/>
</dbReference>
<evidence type="ECO:0000256" key="7">
    <source>
        <dbReference type="PROSITE-ProRule" id="PRU01005"/>
    </source>
</evidence>
<evidence type="ECO:0000259" key="10">
    <source>
        <dbReference type="PROSITE" id="PS51670"/>
    </source>
</evidence>
<dbReference type="InterPro" id="IPR003582">
    <property type="entry name" value="ShKT_dom"/>
</dbReference>
<name>A0A8S9YDN6_9TREM</name>
<feature type="binding site" evidence="8">
    <location>
        <position position="149"/>
    </location>
    <ligand>
        <name>Zn(2+)</name>
        <dbReference type="ChEBI" id="CHEBI:29105"/>
        <note>catalytic</note>
    </ligand>
</feature>
<protein>
    <recommendedName>
        <fullName evidence="9">Metalloendopeptidase</fullName>
        <ecNumber evidence="9">3.4.24.-</ecNumber>
    </recommendedName>
</protein>
<evidence type="ECO:0000256" key="6">
    <source>
        <dbReference type="ARBA" id="ARBA00023049"/>
    </source>
</evidence>
<evidence type="ECO:0000313" key="13">
    <source>
        <dbReference type="Proteomes" id="UP000822476"/>
    </source>
</evidence>
<keyword evidence="3 8" id="KW-0479">Metal-binding</keyword>
<dbReference type="Proteomes" id="UP000822476">
    <property type="component" value="Unassembled WGS sequence"/>
</dbReference>
<feature type="domain" description="ShKT" evidence="10">
    <location>
        <begin position="331"/>
        <end position="365"/>
    </location>
</feature>
<feature type="disulfide bond" evidence="7">
    <location>
        <begin position="498"/>
        <end position="532"/>
    </location>
</feature>
<keyword evidence="13" id="KW-1185">Reference proteome</keyword>
<feature type="domain" description="Peptidase M12A" evidence="11">
    <location>
        <begin position="30"/>
        <end position="245"/>
    </location>
</feature>
<feature type="disulfide bond" evidence="7">
    <location>
        <begin position="331"/>
        <end position="365"/>
    </location>
</feature>
<evidence type="ECO:0000256" key="4">
    <source>
        <dbReference type="ARBA" id="ARBA00022801"/>
    </source>
</evidence>
<dbReference type="AlphaFoldDB" id="A0A8S9YDN6"/>
<dbReference type="EMBL" id="JTDE01021195">
    <property type="protein sequence ID" value="KAF7233263.1"/>
    <property type="molecule type" value="Genomic_DNA"/>
</dbReference>
<dbReference type="GO" id="GO:0004222">
    <property type="term" value="F:metalloendopeptidase activity"/>
    <property type="evidence" value="ECO:0007669"/>
    <property type="project" value="UniProtKB-UniRule"/>
</dbReference>
<feature type="signal peptide" evidence="9">
    <location>
        <begin position="1"/>
        <end position="22"/>
    </location>
</feature>
<feature type="binding site" evidence="8">
    <location>
        <position position="143"/>
    </location>
    <ligand>
        <name>Zn(2+)</name>
        <dbReference type="ChEBI" id="CHEBI:29105"/>
        <note>catalytic</note>
    </ligand>
</feature>
<feature type="domain" description="ShKT" evidence="10">
    <location>
        <begin position="498"/>
        <end position="532"/>
    </location>
</feature>
<comment type="cofactor">
    <cofactor evidence="8 9">
        <name>Zn(2+)</name>
        <dbReference type="ChEBI" id="CHEBI:29105"/>
    </cofactor>
    <text evidence="8 9">Binds 1 zinc ion per subunit.</text>
</comment>
<feature type="domain" description="ShKT" evidence="10">
    <location>
        <begin position="536"/>
        <end position="571"/>
    </location>
</feature>
<keyword evidence="2 8" id="KW-0645">Protease</keyword>
<dbReference type="Pfam" id="PF01400">
    <property type="entry name" value="Astacin"/>
    <property type="match status" value="1"/>
</dbReference>
<keyword evidence="9" id="KW-0732">Signal</keyword>
<dbReference type="SMART" id="SM00254">
    <property type="entry name" value="ShKT"/>
    <property type="match status" value="7"/>
</dbReference>
<dbReference type="OrthoDB" id="291007at2759"/>
<gene>
    <name evidence="12" type="ORF">EG68_06812</name>
</gene>
<dbReference type="SUPFAM" id="SSF55486">
    <property type="entry name" value="Metalloproteases ('zincins'), catalytic domain"/>
    <property type="match status" value="1"/>
</dbReference>
<dbReference type="GO" id="GO:0008270">
    <property type="term" value="F:zinc ion binding"/>
    <property type="evidence" value="ECO:0007669"/>
    <property type="project" value="UniProtKB-UniRule"/>
</dbReference>
<dbReference type="PRINTS" id="PR00480">
    <property type="entry name" value="ASTACIN"/>
</dbReference>
<feature type="active site" evidence="8">
    <location>
        <position position="140"/>
    </location>
</feature>
<comment type="caution">
    <text evidence="12">The sequence shown here is derived from an EMBL/GenBank/DDBJ whole genome shotgun (WGS) entry which is preliminary data.</text>
</comment>
<sequence>MQKSPKFIGLLYLYLLTKLVCCDFSARQRRSLVYAYAKPWPNGIIPYRIQNGNSTNSNNYGNFSDIDIKLIRKAMSIIEKETCVVFKEIEKLSTPQNSSYIEIVGREDSDCYSQLGMVGNGKNELVLNSLCRTVGQIMHELAHALGLMHELMRPDRDEHIVVHEKNILEKYLSEFTKIPPTSGKLWDRKFDFQSITLYDPFSFTSSAKPAWEPLNPLGDIPLFPLREKDLSFEDAAAINRLYECDAHCSKRRRSCRSDEFRTKTCRCETAESYAYRHCRDDRSHWKFCRDAVKLNRCYDQANVAIPFCRKTCGRCFQAGIFGKTKPPIKACLDLEPQDCLGLVAEGYCYFDGWTKLNCQRSCGLCPPVSVAKRQAYTVNAREYLVAYQEGKCFNRYDDLRCVVFAERGDCQNNPSFMTSYCALACGICGGHNNSELSYLKLDPGPCRNYIDDERCDALANEGKCHGTTLKQCMWSCNQCNEKHTTRKPITTPTPEKFCDDQSTMCEWLAERGRCETNRVEMMELCPRSCKFCELKCEDMDLSVVCQDVVQKGYCHSAPEYAKRCALSCGLCNPESTSTQPTPIRTTEIVNIDHSMQKLQNTPSYVFKENSWAKLRSPNDSLLATRRRSKVIKRAQAMQPAHQTFKDFPGISKLLKYPIDWTNSEKRCINLYPNDICLSWSYSGYCNYKHVVYLCRKSCTGCFEEIDGITRNRIRNNRFPTR</sequence>
<keyword evidence="6 8" id="KW-0482">Metalloprotease</keyword>
<dbReference type="InterPro" id="IPR001506">
    <property type="entry name" value="Peptidase_M12A"/>
</dbReference>
<feature type="domain" description="ShKT" evidence="10">
    <location>
        <begin position="392"/>
        <end position="428"/>
    </location>
</feature>
<accession>A0A8S9YDN6</accession>
<evidence type="ECO:0000259" key="11">
    <source>
        <dbReference type="PROSITE" id="PS51864"/>
    </source>
</evidence>
<comment type="caution">
    <text evidence="7">Lacks conserved residue(s) required for the propagation of feature annotation.</text>
</comment>
<dbReference type="SMART" id="SM00235">
    <property type="entry name" value="ZnMc"/>
    <property type="match status" value="1"/>
</dbReference>
<keyword evidence="7" id="KW-1015">Disulfide bond</keyword>
<dbReference type="Gene3D" id="3.40.390.10">
    <property type="entry name" value="Collagenase (Catalytic Domain)"/>
    <property type="match status" value="1"/>
</dbReference>
<feature type="chain" id="PRO_5035959158" description="Metalloendopeptidase" evidence="9">
    <location>
        <begin position="23"/>
        <end position="721"/>
    </location>
</feature>
<dbReference type="PROSITE" id="PS51670">
    <property type="entry name" value="SHKT"/>
    <property type="match status" value="4"/>
</dbReference>
<reference evidence="12" key="1">
    <citation type="submission" date="2019-07" db="EMBL/GenBank/DDBJ databases">
        <title>Annotation for the trematode Paragonimus miyazaki's.</title>
        <authorList>
            <person name="Choi Y.-J."/>
        </authorList>
    </citation>
    <scope>NUCLEOTIDE SEQUENCE</scope>
    <source>
        <strain evidence="12">Japan</strain>
    </source>
</reference>
<evidence type="ECO:0000256" key="3">
    <source>
        <dbReference type="ARBA" id="ARBA00022723"/>
    </source>
</evidence>
<dbReference type="EC" id="3.4.24.-" evidence="9"/>
<keyword evidence="5 8" id="KW-0862">Zinc</keyword>